<dbReference type="CDD" id="cd13530">
    <property type="entry name" value="PBP2_peptides_like"/>
    <property type="match status" value="1"/>
</dbReference>
<evidence type="ECO:0000256" key="3">
    <source>
        <dbReference type="SAM" id="SignalP"/>
    </source>
</evidence>
<dbReference type="PANTHER" id="PTHR35936:SF17">
    <property type="entry name" value="ARGININE-BINDING EXTRACELLULAR PROTEIN ARTP"/>
    <property type="match status" value="1"/>
</dbReference>
<evidence type="ECO:0000259" key="4">
    <source>
        <dbReference type="SMART" id="SM00062"/>
    </source>
</evidence>
<name>A0ABU9H750_9GAMM</name>
<accession>A0ABU9H750</accession>
<evidence type="ECO:0000313" key="6">
    <source>
        <dbReference type="Proteomes" id="UP001366060"/>
    </source>
</evidence>
<feature type="chain" id="PRO_5047535851" evidence="3">
    <location>
        <begin position="27"/>
        <end position="266"/>
    </location>
</feature>
<gene>
    <name evidence="5" type="ORF">V6255_01015</name>
</gene>
<organism evidence="5 6">
    <name type="scientific">Psychromonas arctica</name>
    <dbReference type="NCBI Taxonomy" id="168275"/>
    <lineage>
        <taxon>Bacteria</taxon>
        <taxon>Pseudomonadati</taxon>
        <taxon>Pseudomonadota</taxon>
        <taxon>Gammaproteobacteria</taxon>
        <taxon>Alteromonadales</taxon>
        <taxon>Psychromonadaceae</taxon>
        <taxon>Psychromonas</taxon>
    </lineage>
</organism>
<reference evidence="5 6" key="1">
    <citation type="submission" date="2024-02" db="EMBL/GenBank/DDBJ databases">
        <title>Bacteria isolated from the canopy kelp, Nereocystis luetkeana.</title>
        <authorList>
            <person name="Pfister C.A."/>
            <person name="Younker I.T."/>
            <person name="Light S.H."/>
        </authorList>
    </citation>
    <scope>NUCLEOTIDE SEQUENCE [LARGE SCALE GENOMIC DNA]</scope>
    <source>
        <strain evidence="5 6">TI.2.07</strain>
    </source>
</reference>
<evidence type="ECO:0000256" key="2">
    <source>
        <dbReference type="ARBA" id="ARBA00022729"/>
    </source>
</evidence>
<evidence type="ECO:0000313" key="5">
    <source>
        <dbReference type="EMBL" id="MEL0657702.1"/>
    </source>
</evidence>
<comment type="caution">
    <text evidence="5">The sequence shown here is derived from an EMBL/GenBank/DDBJ whole genome shotgun (WGS) entry which is preliminary data.</text>
</comment>
<comment type="similarity">
    <text evidence="1">Belongs to the bacterial solute-binding protein 3 family.</text>
</comment>
<dbReference type="EMBL" id="JBAKBA010000001">
    <property type="protein sequence ID" value="MEL0657702.1"/>
    <property type="molecule type" value="Genomic_DNA"/>
</dbReference>
<dbReference type="Proteomes" id="UP001366060">
    <property type="component" value="Unassembled WGS sequence"/>
</dbReference>
<sequence>MEKAKKLLTSTLIAAAIGVSSTSALAASTLTEGKINVGMEITYPPFESYDGDKVVGFDPELTALLANKMGIEYGFTDNKFTGLILGLASNKFDAVISGMYIIPDRLKKADAIPYARTGASIMVAKGSDIQPKTGEDLCGVKVGLQQGTTWVKTLHELSESYCVANDLPPIVVQEFPTAPEATQAMMSKNIQAQMEIAGAAQMLVQRTRERVEISSTTLVFPQTLGIYLKQGNDQLKAQLEKAMSEIKADGSYQALITKYELIPITE</sequence>
<feature type="signal peptide" evidence="3">
    <location>
        <begin position="1"/>
        <end position="26"/>
    </location>
</feature>
<dbReference type="SMART" id="SM00062">
    <property type="entry name" value="PBPb"/>
    <property type="match status" value="1"/>
</dbReference>
<dbReference type="InterPro" id="IPR001638">
    <property type="entry name" value="Solute-binding_3/MltF_N"/>
</dbReference>
<dbReference type="PANTHER" id="PTHR35936">
    <property type="entry name" value="MEMBRANE-BOUND LYTIC MUREIN TRANSGLYCOSYLASE F"/>
    <property type="match status" value="1"/>
</dbReference>
<keyword evidence="6" id="KW-1185">Reference proteome</keyword>
<protein>
    <submittedName>
        <fullName evidence="5">ABC transporter substrate-binding protein</fullName>
    </submittedName>
</protein>
<keyword evidence="2 3" id="KW-0732">Signal</keyword>
<dbReference type="Pfam" id="PF00497">
    <property type="entry name" value="SBP_bac_3"/>
    <property type="match status" value="1"/>
</dbReference>
<feature type="domain" description="Solute-binding protein family 3/N-terminal" evidence="4">
    <location>
        <begin position="34"/>
        <end position="263"/>
    </location>
</feature>
<dbReference type="SUPFAM" id="SSF53850">
    <property type="entry name" value="Periplasmic binding protein-like II"/>
    <property type="match status" value="1"/>
</dbReference>
<proteinExistence type="inferred from homology"/>
<dbReference type="RefSeq" id="WP_341626463.1">
    <property type="nucleotide sequence ID" value="NZ_JBAKBA010000001.1"/>
</dbReference>
<evidence type="ECO:0000256" key="1">
    <source>
        <dbReference type="ARBA" id="ARBA00010333"/>
    </source>
</evidence>
<dbReference type="Gene3D" id="3.40.190.10">
    <property type="entry name" value="Periplasmic binding protein-like II"/>
    <property type="match status" value="2"/>
</dbReference>